<evidence type="ECO:0000313" key="1">
    <source>
        <dbReference type="EMBL" id="UEP19567.1"/>
    </source>
</evidence>
<sequence>MVEAARFPRGFGSTKLACDCFVSRSISYLALSDRRTRTCIFRQLRHNNTDYTRTAVLLHK</sequence>
<name>A0AAE9C5Y9_9CAUD</name>
<dbReference type="EMBL" id="MZ571830">
    <property type="protein sequence ID" value="UEP19567.1"/>
    <property type="molecule type" value="Genomic_DNA"/>
</dbReference>
<evidence type="ECO:0000313" key="2">
    <source>
        <dbReference type="Proteomes" id="UP000828387"/>
    </source>
</evidence>
<reference evidence="1 2" key="1">
    <citation type="submission" date="2021-07" db="EMBL/GenBank/DDBJ databases">
        <authorList>
            <person name="Bleriot I."/>
            <person name="Blasco L."/>
            <person name="Pacios O."/>
            <person name="Fernandez-Garcia L."/>
            <person name="Ambroa A."/>
            <person name="Lopez M."/>
            <person name="Ortiz-Cartagena C."/>
            <person name="Fernandez-Cuenca F."/>
            <person name="Oteo J."/>
            <person name="Pascual A."/>
            <person name="Martinez-Martinez L."/>
            <person name="Domingo-Calap P."/>
            <person name="Wood T.K."/>
            <person name="Tomas M."/>
        </authorList>
    </citation>
    <scope>NUCLEOTIDE SEQUENCE [LARGE SCALE GENOMIC DNA]</scope>
</reference>
<organism evidence="1 2">
    <name type="scientific">Klebsiella phage vB_KpnS-VAC51</name>
    <dbReference type="NCBI Taxonomy" id="2866698"/>
    <lineage>
        <taxon>Viruses</taxon>
        <taxon>Duplodnaviria</taxon>
        <taxon>Heunggongvirae</taxon>
        <taxon>Uroviricota</taxon>
        <taxon>Caudoviricetes</taxon>
        <taxon>Demerecviridae</taxon>
        <taxon>Sugarlandvirus</taxon>
        <taxon>Sugarlandvirus VAC51</taxon>
    </lineage>
</organism>
<keyword evidence="2" id="KW-1185">Reference proteome</keyword>
<accession>A0AAE9C5Y9</accession>
<dbReference type="Proteomes" id="UP000828387">
    <property type="component" value="Segment"/>
</dbReference>
<proteinExistence type="predicted"/>
<protein>
    <submittedName>
        <fullName evidence="1">Uncharacterized protein</fullName>
    </submittedName>
</protein>